<protein>
    <recommendedName>
        <fullName evidence="2">Chitin-binding type-2 domain-containing protein</fullName>
    </recommendedName>
</protein>
<dbReference type="Gene3D" id="2.170.140.10">
    <property type="entry name" value="Chitin binding domain"/>
    <property type="match status" value="1"/>
</dbReference>
<feature type="compositionally biased region" description="Basic residues" evidence="1">
    <location>
        <begin position="1085"/>
        <end position="1094"/>
    </location>
</feature>
<dbReference type="Pfam" id="PF01607">
    <property type="entry name" value="CBM_14"/>
    <property type="match status" value="1"/>
</dbReference>
<dbReference type="InterPro" id="IPR036508">
    <property type="entry name" value="Chitin-bd_dom_sf"/>
</dbReference>
<feature type="region of interest" description="Disordered" evidence="1">
    <location>
        <begin position="1051"/>
        <end position="1113"/>
    </location>
</feature>
<dbReference type="InterPro" id="IPR052976">
    <property type="entry name" value="Scoloptoxin-like"/>
</dbReference>
<dbReference type="PROSITE" id="PS50940">
    <property type="entry name" value="CHIT_BIND_II"/>
    <property type="match status" value="2"/>
</dbReference>
<dbReference type="Proteomes" id="UP001154078">
    <property type="component" value="Chromosome 4"/>
</dbReference>
<dbReference type="SMART" id="SM00494">
    <property type="entry name" value="ChtBD2"/>
    <property type="match status" value="2"/>
</dbReference>
<dbReference type="InterPro" id="IPR002557">
    <property type="entry name" value="Chitin-bd_dom"/>
</dbReference>
<feature type="region of interest" description="Disordered" evidence="1">
    <location>
        <begin position="141"/>
        <end position="162"/>
    </location>
</feature>
<dbReference type="GO" id="GO:0008061">
    <property type="term" value="F:chitin binding"/>
    <property type="evidence" value="ECO:0007669"/>
    <property type="project" value="InterPro"/>
</dbReference>
<feature type="compositionally biased region" description="Basic residues" evidence="1">
    <location>
        <begin position="1488"/>
        <end position="1506"/>
    </location>
</feature>
<gene>
    <name evidence="3" type="ORF">MELIAE_LOCUS7254</name>
</gene>
<accession>A0A9P0B6A3</accession>
<dbReference type="PANTHER" id="PTHR22933:SF43">
    <property type="entry name" value="LP10131P"/>
    <property type="match status" value="1"/>
</dbReference>
<evidence type="ECO:0000256" key="1">
    <source>
        <dbReference type="SAM" id="MobiDB-lite"/>
    </source>
</evidence>
<feature type="region of interest" description="Disordered" evidence="1">
    <location>
        <begin position="567"/>
        <end position="594"/>
    </location>
</feature>
<evidence type="ECO:0000313" key="3">
    <source>
        <dbReference type="EMBL" id="CAH0556050.1"/>
    </source>
</evidence>
<feature type="compositionally biased region" description="Basic residues" evidence="1">
    <location>
        <begin position="573"/>
        <end position="587"/>
    </location>
</feature>
<evidence type="ECO:0000313" key="4">
    <source>
        <dbReference type="Proteomes" id="UP001154078"/>
    </source>
</evidence>
<feature type="domain" description="Chitin-binding type-2" evidence="2">
    <location>
        <begin position="1583"/>
        <end position="1645"/>
    </location>
</feature>
<reference evidence="3" key="1">
    <citation type="submission" date="2021-12" db="EMBL/GenBank/DDBJ databases">
        <authorList>
            <person name="King R."/>
        </authorList>
    </citation>
    <scope>NUCLEOTIDE SEQUENCE</scope>
</reference>
<feature type="compositionally biased region" description="Polar residues" evidence="1">
    <location>
        <begin position="1095"/>
        <end position="1113"/>
    </location>
</feature>
<sequence>MPYTRMKRIFLQGLLWLYLLGFGYMALSLNAPEFLDFDNLPDTNFSCVGKVIGGYYADLETNCQMFHVCTIGQLDEPMDIRFLCLNGTVFDQETRVCERIDEVDCAKSERFYSLNLELYGNSQPSLLEESPETEAPLIIKSTAPPTTTTTRTTTTTSRATPKTTRASFYTTVSPTPITTPRAIHHHFPSVNSNSPDIRFNPEEINISLNPGAPPDIRTNPLSFHSGKNSNNNNKVIVNEESQENEQILTHQESDSLRLPLTTQKPKSVVSYGLTHNNNNNNNHHQSVTPSDINFGFTFHQDDQDDQEYQTEPEHNYHYNSNFRPSFQFKPSTYRNDYAPTTLRNRYQPKPTTIRPHYLQLQSLKPPHLHPHHYHQQLRTEKPQRLQLPLPLLPTLSPLTFSSPAPFSLPRHIEIKRYTKDHQEPPRIIISASASVSDNSGRRLNYSLGQIGAAQILDQPPQSYDEYKDSDVGLDPFYHDVPKVKRRNKRSPQKHFDIIKNEQEAVDVLKFLFDWYKSHEQTSTLTIPVSPKVITEINDEFSSATIETPHSPHVEPKIDRTHIESTTTLSTKFSRGRRRYNNRSRGRSRFNDNTQNNTHIEQHDVQTSTTVKQEIIADEIYHEPEVTHEHKDDKSNYHLESVMQEELVTTPKEQTEIVDTVTLPHLRSILNQNQATQPEVQPINYEDYDVPEAPITTTYQTPENPKNIAQQNDDNLNIGEQILNEHKEQISKHLQDDYFNQSTFNQPPQEKLIPEANIPNVEHKEQISTHLQDDYSDQGAFNHPPQKEPIPEANIPNVNTKEAIRNPEINHQENITPSSETQHLAQETTVNIEEKQVHITPKSFRGYSAFNSKLYEAIHLLKDYVGEVKKNITSHKEKVESESISEPIEDVLVENQPEDLEVNIDGGVSEPQENVEEVKEINEEPKEVFHEPVDHIQESIKNDTDKAQYKEITPVMVPKELQEHINNEKPIVERKFRGRKTFKSQLQDTQEQIKEIDFTNLGILPEIAEENLMKEKMAKMEEIINITTTIAPTTITTQESVDNVELAISEPITPITQRSRNSRRRGRPLNQRQNTENNNNNQNNNGRRRRRKKKQSTTPSTIPEVSTSENIPLTHLENQSEFIIEAESNKETNIESTSTKISTKDTKEDFLTLATSSDNIKETKNKGHEEDYVNDNYEPFTYVEPPKEIADETVDKTNATTEHTIKEGEVKPYDYISEYDVVDVKYNLQHHIKDLNTEYNDYNTVNDDYTVNITGINNLFEEVQPTITITSSSTTEIHTTQNPNHIRSRGNTTFAQYLEATNSPIVDTTPTTPLSHLTLEMIATPSASSTSSTLESIPTVSTTESMLTTDTEQYSGADGVKTTGTEERFVVDGLIPENITLGTLDESVKVPIANGTDNNTMVMPLQEYVKDIEESTGSIATSVSTKNTFEKLSDIESTSLLDSTDETSTLEEVNSTTAQYTTIIDTTTEISTTTQPSTILSTTTPPPRSGRRRTFSRNKPSYSRHRFSTPNVTQRTALKETTLDILESLKSKTNAYEATIESTSPKNVPIKNLDTDAPLYKSASPTEAKKIHSSTLSMVQKKLIFNCFDKDLNHFYPDARDCRLFHYCTNGFNKNQLLDMKFVCDLNTFFDSEKLICTKLKPKRCL</sequence>
<feature type="domain" description="Chitin-binding type-2" evidence="2">
    <location>
        <begin position="44"/>
        <end position="107"/>
    </location>
</feature>
<proteinExistence type="predicted"/>
<feature type="region of interest" description="Disordered" evidence="1">
    <location>
        <begin position="1472"/>
        <end position="1511"/>
    </location>
</feature>
<name>A0A9P0B6A3_BRAAE</name>
<dbReference type="OrthoDB" id="10065127at2759"/>
<keyword evidence="4" id="KW-1185">Reference proteome</keyword>
<feature type="compositionally biased region" description="Low complexity" evidence="1">
    <location>
        <begin position="1472"/>
        <end position="1482"/>
    </location>
</feature>
<dbReference type="GO" id="GO:0005576">
    <property type="term" value="C:extracellular region"/>
    <property type="evidence" value="ECO:0007669"/>
    <property type="project" value="InterPro"/>
</dbReference>
<evidence type="ECO:0000259" key="2">
    <source>
        <dbReference type="PROSITE" id="PS50940"/>
    </source>
</evidence>
<dbReference type="SUPFAM" id="SSF57625">
    <property type="entry name" value="Invertebrate chitin-binding proteins"/>
    <property type="match status" value="2"/>
</dbReference>
<dbReference type="PANTHER" id="PTHR22933">
    <property type="entry name" value="FI18007P1-RELATED"/>
    <property type="match status" value="1"/>
</dbReference>
<dbReference type="EMBL" id="OV121135">
    <property type="protein sequence ID" value="CAH0556050.1"/>
    <property type="molecule type" value="Genomic_DNA"/>
</dbReference>
<feature type="compositionally biased region" description="Low complexity" evidence="1">
    <location>
        <begin position="1067"/>
        <end position="1084"/>
    </location>
</feature>
<organism evidence="3 4">
    <name type="scientific">Brassicogethes aeneus</name>
    <name type="common">Rape pollen beetle</name>
    <name type="synonym">Meligethes aeneus</name>
    <dbReference type="NCBI Taxonomy" id="1431903"/>
    <lineage>
        <taxon>Eukaryota</taxon>
        <taxon>Metazoa</taxon>
        <taxon>Ecdysozoa</taxon>
        <taxon>Arthropoda</taxon>
        <taxon>Hexapoda</taxon>
        <taxon>Insecta</taxon>
        <taxon>Pterygota</taxon>
        <taxon>Neoptera</taxon>
        <taxon>Endopterygota</taxon>
        <taxon>Coleoptera</taxon>
        <taxon>Polyphaga</taxon>
        <taxon>Cucujiformia</taxon>
        <taxon>Nitidulidae</taxon>
        <taxon>Meligethinae</taxon>
        <taxon>Brassicogethes</taxon>
    </lineage>
</organism>